<name>A0A2K3CUT0_CHLRE</name>
<evidence type="ECO:0000256" key="1">
    <source>
        <dbReference type="SAM" id="MobiDB-lite"/>
    </source>
</evidence>
<dbReference type="EMBL" id="CM008977">
    <property type="protein sequence ID" value="PNW72037.1"/>
    <property type="molecule type" value="Genomic_DNA"/>
</dbReference>
<dbReference type="Proteomes" id="UP000006906">
    <property type="component" value="Chromosome 16"/>
</dbReference>
<feature type="region of interest" description="Disordered" evidence="1">
    <location>
        <begin position="56"/>
        <end position="75"/>
    </location>
</feature>
<feature type="compositionally biased region" description="Low complexity" evidence="1">
    <location>
        <begin position="57"/>
        <end position="75"/>
    </location>
</feature>
<dbReference type="InParanoid" id="A0A2K3CUT0"/>
<dbReference type="KEGG" id="cre:CHLRE_16g685052v5"/>
<dbReference type="Gramene" id="PNW72037">
    <property type="protein sequence ID" value="PNW72037"/>
    <property type="gene ID" value="CHLRE_16g685052v5"/>
</dbReference>
<organism evidence="2 3">
    <name type="scientific">Chlamydomonas reinhardtii</name>
    <name type="common">Chlamydomonas smithii</name>
    <dbReference type="NCBI Taxonomy" id="3055"/>
    <lineage>
        <taxon>Eukaryota</taxon>
        <taxon>Viridiplantae</taxon>
        <taxon>Chlorophyta</taxon>
        <taxon>core chlorophytes</taxon>
        <taxon>Chlorophyceae</taxon>
        <taxon>CS clade</taxon>
        <taxon>Chlamydomonadales</taxon>
        <taxon>Chlamydomonadaceae</taxon>
        <taxon>Chlamydomonas</taxon>
    </lineage>
</organism>
<dbReference type="GeneID" id="66056745"/>
<evidence type="ECO:0000313" key="3">
    <source>
        <dbReference type="Proteomes" id="UP000006906"/>
    </source>
</evidence>
<keyword evidence="3" id="KW-1185">Reference proteome</keyword>
<proteinExistence type="predicted"/>
<dbReference type="AlphaFoldDB" id="A0A2K3CUT0"/>
<dbReference type="RefSeq" id="XP_042915945.1">
    <property type="nucleotide sequence ID" value="XM_043071529.1"/>
</dbReference>
<reference evidence="2 3" key="1">
    <citation type="journal article" date="2007" name="Science">
        <title>The Chlamydomonas genome reveals the evolution of key animal and plant functions.</title>
        <authorList>
            <person name="Merchant S.S."/>
            <person name="Prochnik S.E."/>
            <person name="Vallon O."/>
            <person name="Harris E.H."/>
            <person name="Karpowicz S.J."/>
            <person name="Witman G.B."/>
            <person name="Terry A."/>
            <person name="Salamov A."/>
            <person name="Fritz-Laylin L.K."/>
            <person name="Marechal-Drouard L."/>
            <person name="Marshall W.F."/>
            <person name="Qu L.H."/>
            <person name="Nelson D.R."/>
            <person name="Sanderfoot A.A."/>
            <person name="Spalding M.H."/>
            <person name="Kapitonov V.V."/>
            <person name="Ren Q."/>
            <person name="Ferris P."/>
            <person name="Lindquist E."/>
            <person name="Shapiro H."/>
            <person name="Lucas S.M."/>
            <person name="Grimwood J."/>
            <person name="Schmutz J."/>
            <person name="Cardol P."/>
            <person name="Cerutti H."/>
            <person name="Chanfreau G."/>
            <person name="Chen C.L."/>
            <person name="Cognat V."/>
            <person name="Croft M.T."/>
            <person name="Dent R."/>
            <person name="Dutcher S."/>
            <person name="Fernandez E."/>
            <person name="Fukuzawa H."/>
            <person name="Gonzalez-Ballester D."/>
            <person name="Gonzalez-Halphen D."/>
            <person name="Hallmann A."/>
            <person name="Hanikenne M."/>
            <person name="Hippler M."/>
            <person name="Inwood W."/>
            <person name="Jabbari K."/>
            <person name="Kalanon M."/>
            <person name="Kuras R."/>
            <person name="Lefebvre P.A."/>
            <person name="Lemaire S.D."/>
            <person name="Lobanov A.V."/>
            <person name="Lohr M."/>
            <person name="Manuell A."/>
            <person name="Meier I."/>
            <person name="Mets L."/>
            <person name="Mittag M."/>
            <person name="Mittelmeier T."/>
            <person name="Moroney J.V."/>
            <person name="Moseley J."/>
            <person name="Napoli C."/>
            <person name="Nedelcu A.M."/>
            <person name="Niyogi K."/>
            <person name="Novoselov S.V."/>
            <person name="Paulsen I.T."/>
            <person name="Pazour G."/>
            <person name="Purton S."/>
            <person name="Ral J.P."/>
            <person name="Riano-Pachon D.M."/>
            <person name="Riekhof W."/>
            <person name="Rymarquis L."/>
            <person name="Schroda M."/>
            <person name="Stern D."/>
            <person name="Umen J."/>
            <person name="Willows R."/>
            <person name="Wilson N."/>
            <person name="Zimmer S.L."/>
            <person name="Allmer J."/>
            <person name="Balk J."/>
            <person name="Bisova K."/>
            <person name="Chen C.J."/>
            <person name="Elias M."/>
            <person name="Gendler K."/>
            <person name="Hauser C."/>
            <person name="Lamb M.R."/>
            <person name="Ledford H."/>
            <person name="Long J.C."/>
            <person name="Minagawa J."/>
            <person name="Page M.D."/>
            <person name="Pan J."/>
            <person name="Pootakham W."/>
            <person name="Roje S."/>
            <person name="Rose A."/>
            <person name="Stahlberg E."/>
            <person name="Terauchi A.M."/>
            <person name="Yang P."/>
            <person name="Ball S."/>
            <person name="Bowler C."/>
            <person name="Dieckmann C.L."/>
            <person name="Gladyshev V.N."/>
            <person name="Green P."/>
            <person name="Jorgensen R."/>
            <person name="Mayfield S."/>
            <person name="Mueller-Roeber B."/>
            <person name="Rajamani S."/>
            <person name="Sayre R.T."/>
            <person name="Brokstein P."/>
            <person name="Dubchak I."/>
            <person name="Goodstein D."/>
            <person name="Hornick L."/>
            <person name="Huang Y.W."/>
            <person name="Jhaveri J."/>
            <person name="Luo Y."/>
            <person name="Martinez D."/>
            <person name="Ngau W.C."/>
            <person name="Otillar B."/>
            <person name="Poliakov A."/>
            <person name="Porter A."/>
            <person name="Szajkowski L."/>
            <person name="Werner G."/>
            <person name="Zhou K."/>
            <person name="Grigoriev I.V."/>
            <person name="Rokhsar D.S."/>
            <person name="Grossman A.R."/>
        </authorList>
    </citation>
    <scope>NUCLEOTIDE SEQUENCE [LARGE SCALE GENOMIC DNA]</scope>
    <source>
        <strain evidence="3">CC-503</strain>
    </source>
</reference>
<protein>
    <submittedName>
        <fullName evidence="2">Uncharacterized protein</fullName>
    </submittedName>
</protein>
<gene>
    <name evidence="2" type="ORF">CHLRE_16g685052v5</name>
</gene>
<accession>A0A2K3CUT0</accession>
<sequence>MYGITAPSLYVGGAAGGQPPERAGGARGLGIWITRKRLLELPPLSMDFWRLAQLRTASHGSSDSGAAAPAGGLLR</sequence>
<evidence type="ECO:0000313" key="2">
    <source>
        <dbReference type="EMBL" id="PNW72037.1"/>
    </source>
</evidence>